<evidence type="ECO:0000313" key="3">
    <source>
        <dbReference type="Proteomes" id="UP000281028"/>
    </source>
</evidence>
<keyword evidence="3" id="KW-1185">Reference proteome</keyword>
<dbReference type="OrthoDB" id="9814760at2"/>
<evidence type="ECO:0000313" key="2">
    <source>
        <dbReference type="EMBL" id="NSL86877.1"/>
    </source>
</evidence>
<dbReference type="InterPro" id="IPR050261">
    <property type="entry name" value="FrsA_esterase"/>
</dbReference>
<dbReference type="SUPFAM" id="SSF53474">
    <property type="entry name" value="alpha/beta-Hydrolases"/>
    <property type="match status" value="1"/>
</dbReference>
<organism evidence="2 3">
    <name type="scientific">Chitinophaga solisilvae</name>
    <dbReference type="NCBI Taxonomy" id="1233460"/>
    <lineage>
        <taxon>Bacteria</taxon>
        <taxon>Pseudomonadati</taxon>
        <taxon>Bacteroidota</taxon>
        <taxon>Chitinophagia</taxon>
        <taxon>Chitinophagales</taxon>
        <taxon>Chitinophagaceae</taxon>
        <taxon>Chitinophaga</taxon>
    </lineage>
</organism>
<name>A0A3S1D670_9BACT</name>
<proteinExistence type="predicted"/>
<keyword evidence="1" id="KW-0378">Hydrolase</keyword>
<dbReference type="GO" id="GO:0052689">
    <property type="term" value="F:carboxylic ester hydrolase activity"/>
    <property type="evidence" value="ECO:0007669"/>
    <property type="project" value="UniProtKB-ARBA"/>
</dbReference>
<dbReference type="PANTHER" id="PTHR22946">
    <property type="entry name" value="DIENELACTONE HYDROLASE DOMAIN-CONTAINING PROTEIN-RELATED"/>
    <property type="match status" value="1"/>
</dbReference>
<dbReference type="AlphaFoldDB" id="A0A3S1D670"/>
<dbReference type="Proteomes" id="UP000281028">
    <property type="component" value="Unassembled WGS sequence"/>
</dbReference>
<comment type="caution">
    <text evidence="2">The sequence shown here is derived from an EMBL/GenBank/DDBJ whole genome shotgun (WGS) entry which is preliminary data.</text>
</comment>
<protein>
    <submittedName>
        <fullName evidence="2">Uncharacterized protein</fullName>
    </submittedName>
</protein>
<dbReference type="InterPro" id="IPR029058">
    <property type="entry name" value="AB_hydrolase_fold"/>
</dbReference>
<evidence type="ECO:0000256" key="1">
    <source>
        <dbReference type="ARBA" id="ARBA00022801"/>
    </source>
</evidence>
<dbReference type="Gene3D" id="3.40.50.1820">
    <property type="entry name" value="alpha/beta hydrolase"/>
    <property type="match status" value="1"/>
</dbReference>
<sequence length="349" mass="37390">MNLIRTPLLILWMVVIIALSAYAQPRPAADNHAFPVGMTSRAYPDSARRNWADTGPRIMRTIIWYPAAGGGQITMLDNPGQFAAPVPVIRDGAFASSPPAGLIMISHGANGNATQMAWLGYYLAAHGYIAAAVEHCGTAEEERNIQSPAISEVYIAVLPDDISAVISQLQTDTFFRTHISAQRIGVAGFSLGGAVAIWTAGARLNMPALNRETFIPAELKATIEKLKAEEATDPVLKAARLHAGDDFRDKRIKAVFALAPAIGRGFPPASLQPVTTPVCIVVGDADMVTPPAANAVMYARGIKGAQLTVLPGEAGHFIRNQDNVSQAQILRNVSLMAIRFFDKTFPAQR</sequence>
<gene>
    <name evidence="2" type="ORF">ECE50_008550</name>
</gene>
<dbReference type="EMBL" id="RIAR02000001">
    <property type="protein sequence ID" value="NSL86877.1"/>
    <property type="molecule type" value="Genomic_DNA"/>
</dbReference>
<dbReference type="PANTHER" id="PTHR22946:SF9">
    <property type="entry name" value="POLYKETIDE TRANSFERASE AF380"/>
    <property type="match status" value="1"/>
</dbReference>
<accession>A0A3S1D670</accession>
<reference evidence="2" key="1">
    <citation type="submission" date="2020-05" db="EMBL/GenBank/DDBJ databases">
        <title>Chitinophaga laudate sp. nov., isolated from a tropical peat swamp.</title>
        <authorList>
            <person name="Goh C.B.S."/>
            <person name="Lee M.S."/>
            <person name="Parimannan S."/>
            <person name="Pasbakhsh P."/>
            <person name="Yule C.M."/>
            <person name="Rajandas H."/>
            <person name="Loke S."/>
            <person name="Croft L."/>
            <person name="Tan J.B.L."/>
        </authorList>
    </citation>
    <scope>NUCLEOTIDE SEQUENCE</scope>
    <source>
        <strain evidence="2">Mgbs1</strain>
    </source>
</reference>